<gene>
    <name evidence="1" type="ORF">DFQ14_109100</name>
</gene>
<sequence>MASTDASALHYWHPIPADGRRHAFRGGRRWDGRASATTVCGAEVAMAAVSEMDWIYRPTCGYCWQRLIDEQRERDRAAGRG</sequence>
<protein>
    <recommendedName>
        <fullName evidence="3">Zinc finger protein</fullName>
    </recommendedName>
</protein>
<dbReference type="Proteomes" id="UP000253495">
    <property type="component" value="Unassembled WGS sequence"/>
</dbReference>
<evidence type="ECO:0000313" key="1">
    <source>
        <dbReference type="EMBL" id="RCW41023.1"/>
    </source>
</evidence>
<dbReference type="OrthoDB" id="3696902at2"/>
<evidence type="ECO:0000313" key="2">
    <source>
        <dbReference type="Proteomes" id="UP000253495"/>
    </source>
</evidence>
<keyword evidence="2" id="KW-1185">Reference proteome</keyword>
<accession>A0A368VMU8</accession>
<organism evidence="1 2">
    <name type="scientific">Halopolyspora algeriensis</name>
    <dbReference type="NCBI Taxonomy" id="1500506"/>
    <lineage>
        <taxon>Bacteria</taxon>
        <taxon>Bacillati</taxon>
        <taxon>Actinomycetota</taxon>
        <taxon>Actinomycetes</taxon>
        <taxon>Actinomycetes incertae sedis</taxon>
        <taxon>Halopolyspora</taxon>
    </lineage>
</organism>
<dbReference type="InterPro" id="IPR031795">
    <property type="entry name" value="Zf-HC3"/>
</dbReference>
<comment type="caution">
    <text evidence="1">The sequence shown here is derived from an EMBL/GenBank/DDBJ whole genome shotgun (WGS) entry which is preliminary data.</text>
</comment>
<name>A0A368VMU8_9ACTN</name>
<dbReference type="AlphaFoldDB" id="A0A368VMU8"/>
<proteinExistence type="predicted"/>
<dbReference type="EMBL" id="QPJC01000009">
    <property type="protein sequence ID" value="RCW41023.1"/>
    <property type="molecule type" value="Genomic_DNA"/>
</dbReference>
<reference evidence="1 2" key="1">
    <citation type="submission" date="2018-07" db="EMBL/GenBank/DDBJ databases">
        <title>Genomic Encyclopedia of Type Strains, Phase III (KMG-III): the genomes of soil and plant-associated and newly described type strains.</title>
        <authorList>
            <person name="Whitman W."/>
        </authorList>
    </citation>
    <scope>NUCLEOTIDE SEQUENCE [LARGE SCALE GENOMIC DNA]</scope>
    <source>
        <strain evidence="1 2">CECT 8575</strain>
    </source>
</reference>
<dbReference type="RefSeq" id="WP_114453833.1">
    <property type="nucleotide sequence ID" value="NZ_QPJC01000009.1"/>
</dbReference>
<dbReference type="Pfam" id="PF16827">
    <property type="entry name" value="zf-HC3"/>
    <property type="match status" value="1"/>
</dbReference>
<evidence type="ECO:0008006" key="3">
    <source>
        <dbReference type="Google" id="ProtNLM"/>
    </source>
</evidence>